<accession>A0A6J5NK53</accession>
<protein>
    <submittedName>
        <fullName evidence="1">Uncharacterized protein</fullName>
    </submittedName>
</protein>
<gene>
    <name evidence="1" type="ORF">UFOVP679_48</name>
</gene>
<dbReference type="EMBL" id="LR796660">
    <property type="protein sequence ID" value="CAB4157841.1"/>
    <property type="molecule type" value="Genomic_DNA"/>
</dbReference>
<reference evidence="1" key="1">
    <citation type="submission" date="2020-04" db="EMBL/GenBank/DDBJ databases">
        <authorList>
            <person name="Chiriac C."/>
            <person name="Salcher M."/>
            <person name="Ghai R."/>
            <person name="Kavagutti S V."/>
        </authorList>
    </citation>
    <scope>NUCLEOTIDE SEQUENCE</scope>
</reference>
<name>A0A6J5NK53_9CAUD</name>
<proteinExistence type="predicted"/>
<sequence>MSHTQYLAEDRINRVDVSEETPLPTTGATQDIWAEGFSLSGASVLSAQFSAPVVGAGVTYNQTSGSLNVVSGTTVNSEFLARSQQTFSGAMRFRASAILSQRIANSNFAILLADIVGEGLAYNIVNSTTLDVTATEHGYTAQMVGQFILAGGFTGAAAVPGRYAIASLPNANTIRLTVSGFPASGTGTCTLFGRNYVRNLFTGTTATAVNFDAQRNGWATGDTAATINTTASPGTILVNDITGRDVFLLDTLRASTATPTFTARASRYENLPDQTATLYVFIWCFNGTVAPASTTTLTIGHLAVEPVRNDPLMIAGFRSQGAVNSLPVNLLGGTITTVTSVTTAGVPPVPATAFSLNSAATTNGSLIITGTSGLQAFYATNIGATAAFVKLYNKATAPTVGTDTPLMIIPVPAAVAGVPGVASPPIGYSGHRFPLGLGIAITGAVADNDTTAVAAGQVKVILSRTV</sequence>
<evidence type="ECO:0000313" key="1">
    <source>
        <dbReference type="EMBL" id="CAB4157841.1"/>
    </source>
</evidence>
<organism evidence="1">
    <name type="scientific">uncultured Caudovirales phage</name>
    <dbReference type="NCBI Taxonomy" id="2100421"/>
    <lineage>
        <taxon>Viruses</taxon>
        <taxon>Duplodnaviria</taxon>
        <taxon>Heunggongvirae</taxon>
        <taxon>Uroviricota</taxon>
        <taxon>Caudoviricetes</taxon>
        <taxon>Peduoviridae</taxon>
        <taxon>Maltschvirus</taxon>
        <taxon>Maltschvirus maltsch</taxon>
    </lineage>
</organism>